<dbReference type="PROSITE" id="PS50097">
    <property type="entry name" value="BTB"/>
    <property type="match status" value="1"/>
</dbReference>
<dbReference type="InterPro" id="IPR000210">
    <property type="entry name" value="BTB/POZ_dom"/>
</dbReference>
<dbReference type="HOGENOM" id="CLU_103409_0_0_1"/>
<dbReference type="EMBL" id="KL584824">
    <property type="protein sequence ID" value="KEQ66970.1"/>
    <property type="molecule type" value="Genomic_DNA"/>
</dbReference>
<dbReference type="PANTHER" id="PTHR47843:SF2">
    <property type="entry name" value="BTB DOMAIN-CONTAINING PROTEIN"/>
    <property type="match status" value="1"/>
</dbReference>
<feature type="non-terminal residue" evidence="2">
    <location>
        <position position="150"/>
    </location>
</feature>
<dbReference type="RefSeq" id="XP_040883993.1">
    <property type="nucleotide sequence ID" value="XM_041018822.1"/>
</dbReference>
<feature type="non-terminal residue" evidence="2">
    <location>
        <position position="1"/>
    </location>
</feature>
<protein>
    <recommendedName>
        <fullName evidence="1">BTB domain-containing protein</fullName>
    </recommendedName>
</protein>
<dbReference type="SUPFAM" id="SSF54695">
    <property type="entry name" value="POZ domain"/>
    <property type="match status" value="1"/>
</dbReference>
<name>A0A074W1I4_AURM1</name>
<organism evidence="2 3">
    <name type="scientific">Aureobasidium melanogenum (strain CBS 110374)</name>
    <name type="common">Aureobasidium pullulans var. melanogenum</name>
    <dbReference type="NCBI Taxonomy" id="1043003"/>
    <lineage>
        <taxon>Eukaryota</taxon>
        <taxon>Fungi</taxon>
        <taxon>Dikarya</taxon>
        <taxon>Ascomycota</taxon>
        <taxon>Pezizomycotina</taxon>
        <taxon>Dothideomycetes</taxon>
        <taxon>Dothideomycetidae</taxon>
        <taxon>Dothideales</taxon>
        <taxon>Saccotheciaceae</taxon>
        <taxon>Aureobasidium</taxon>
    </lineage>
</organism>
<keyword evidence="3" id="KW-1185">Reference proteome</keyword>
<dbReference type="SMART" id="SM00225">
    <property type="entry name" value="BTB"/>
    <property type="match status" value="1"/>
</dbReference>
<dbReference type="STRING" id="1043003.A0A074W1I4"/>
<sequence length="150" mass="17492">AVSTPDKWPSREHFRETVTFIVGTNKKTYVVHKDLLCFYSDHFRAAFQGSFKEATERKIELPKVSEDDFEHFQVWLYTRRLDFASTNFYTIARLWIFGDQYQIPLLQNWAADSLIAKRKKENAFPSAVVPLIYDRTVPGSALRRVAIEVA</sequence>
<evidence type="ECO:0000259" key="1">
    <source>
        <dbReference type="PROSITE" id="PS50097"/>
    </source>
</evidence>
<dbReference type="GeneID" id="63912195"/>
<dbReference type="Gene3D" id="3.30.710.10">
    <property type="entry name" value="Potassium Channel Kv1.1, Chain A"/>
    <property type="match status" value="1"/>
</dbReference>
<reference evidence="2 3" key="1">
    <citation type="journal article" date="2014" name="BMC Genomics">
        <title>Genome sequencing of four Aureobasidium pullulans varieties: biotechnological potential, stress tolerance, and description of new species.</title>
        <authorList>
            <person name="Gostin Ar C."/>
            <person name="Ohm R.A."/>
            <person name="Kogej T."/>
            <person name="Sonjak S."/>
            <person name="Turk M."/>
            <person name="Zajc J."/>
            <person name="Zalar P."/>
            <person name="Grube M."/>
            <person name="Sun H."/>
            <person name="Han J."/>
            <person name="Sharma A."/>
            <person name="Chiniquy J."/>
            <person name="Ngan C.Y."/>
            <person name="Lipzen A."/>
            <person name="Barry K."/>
            <person name="Grigoriev I.V."/>
            <person name="Gunde-Cimerman N."/>
        </authorList>
    </citation>
    <scope>NUCLEOTIDE SEQUENCE [LARGE SCALE GENOMIC DNA]</scope>
    <source>
        <strain evidence="2 3">CBS 110374</strain>
    </source>
</reference>
<evidence type="ECO:0000313" key="3">
    <source>
        <dbReference type="Proteomes" id="UP000030672"/>
    </source>
</evidence>
<dbReference type="CDD" id="cd18186">
    <property type="entry name" value="BTB_POZ_ZBTB_KLHL-like"/>
    <property type="match status" value="1"/>
</dbReference>
<accession>A0A074W1I4</accession>
<dbReference type="Proteomes" id="UP000030672">
    <property type="component" value="Unassembled WGS sequence"/>
</dbReference>
<feature type="domain" description="BTB" evidence="1">
    <location>
        <begin position="16"/>
        <end position="85"/>
    </location>
</feature>
<dbReference type="AlphaFoldDB" id="A0A074W1I4"/>
<gene>
    <name evidence="2" type="ORF">M437DRAFT_15616</name>
</gene>
<dbReference type="PANTHER" id="PTHR47843">
    <property type="entry name" value="BTB DOMAIN-CONTAINING PROTEIN-RELATED"/>
    <property type="match status" value="1"/>
</dbReference>
<dbReference type="Pfam" id="PF00651">
    <property type="entry name" value="BTB"/>
    <property type="match status" value="1"/>
</dbReference>
<proteinExistence type="predicted"/>
<evidence type="ECO:0000313" key="2">
    <source>
        <dbReference type="EMBL" id="KEQ66970.1"/>
    </source>
</evidence>
<dbReference type="InterPro" id="IPR011333">
    <property type="entry name" value="SKP1/BTB/POZ_sf"/>
</dbReference>